<feature type="transmembrane region" description="Helical" evidence="2">
    <location>
        <begin position="199"/>
        <end position="218"/>
    </location>
</feature>
<gene>
    <name evidence="3" type="ORF">ACFFQ6_33370</name>
</gene>
<protein>
    <recommendedName>
        <fullName evidence="5">TrbL/VirB6 plasmid conjugal transfer protein</fullName>
    </recommendedName>
</protein>
<feature type="transmembrane region" description="Helical" evidence="2">
    <location>
        <begin position="76"/>
        <end position="100"/>
    </location>
</feature>
<feature type="transmembrane region" description="Helical" evidence="2">
    <location>
        <begin position="224"/>
        <end position="244"/>
    </location>
</feature>
<evidence type="ECO:0000256" key="1">
    <source>
        <dbReference type="SAM" id="MobiDB-lite"/>
    </source>
</evidence>
<proteinExistence type="predicted"/>
<feature type="transmembrane region" description="Helical" evidence="2">
    <location>
        <begin position="157"/>
        <end position="178"/>
    </location>
</feature>
<keyword evidence="2" id="KW-1133">Transmembrane helix</keyword>
<dbReference type="RefSeq" id="WP_003944264.1">
    <property type="nucleotide sequence ID" value="NZ_JBEUOO010000037.1"/>
</dbReference>
<keyword evidence="2" id="KW-0472">Membrane</keyword>
<feature type="compositionally biased region" description="Low complexity" evidence="1">
    <location>
        <begin position="628"/>
        <end position="649"/>
    </location>
</feature>
<keyword evidence="2" id="KW-0812">Transmembrane</keyword>
<feature type="transmembrane region" description="Helical" evidence="2">
    <location>
        <begin position="487"/>
        <end position="505"/>
    </location>
</feature>
<organism evidence="3 4">
    <name type="scientific">Rhodococcus baikonurensis</name>
    <dbReference type="NCBI Taxonomy" id="172041"/>
    <lineage>
        <taxon>Bacteria</taxon>
        <taxon>Bacillati</taxon>
        <taxon>Actinomycetota</taxon>
        <taxon>Actinomycetes</taxon>
        <taxon>Mycobacteriales</taxon>
        <taxon>Nocardiaceae</taxon>
        <taxon>Rhodococcus</taxon>
        <taxon>Rhodococcus erythropolis group</taxon>
    </lineage>
</organism>
<accession>A0ABV5XQ56</accession>
<evidence type="ECO:0008006" key="5">
    <source>
        <dbReference type="Google" id="ProtNLM"/>
    </source>
</evidence>
<name>A0ABV5XQ56_9NOCA</name>
<feature type="compositionally biased region" description="Polar residues" evidence="1">
    <location>
        <begin position="770"/>
        <end position="782"/>
    </location>
</feature>
<keyword evidence="4" id="KW-1185">Reference proteome</keyword>
<evidence type="ECO:0000313" key="3">
    <source>
        <dbReference type="EMBL" id="MFB9784595.1"/>
    </source>
</evidence>
<evidence type="ECO:0000256" key="2">
    <source>
        <dbReference type="SAM" id="Phobius"/>
    </source>
</evidence>
<feature type="transmembrane region" description="Helical" evidence="2">
    <location>
        <begin position="452"/>
        <end position="475"/>
    </location>
</feature>
<reference evidence="3 4" key="1">
    <citation type="submission" date="2024-09" db="EMBL/GenBank/DDBJ databases">
        <authorList>
            <person name="Sun Q."/>
            <person name="Mori K."/>
        </authorList>
    </citation>
    <scope>NUCLEOTIDE SEQUENCE [LARGE SCALE GENOMIC DNA]</scope>
    <source>
        <strain evidence="3 4">JCM 11411</strain>
    </source>
</reference>
<feature type="transmembrane region" description="Helical" evidence="2">
    <location>
        <begin position="420"/>
        <end position="440"/>
    </location>
</feature>
<feature type="transmembrane region" description="Helical" evidence="2">
    <location>
        <begin position="394"/>
        <end position="414"/>
    </location>
</feature>
<dbReference type="GeneID" id="93806440"/>
<evidence type="ECO:0000313" key="4">
    <source>
        <dbReference type="Proteomes" id="UP001589587"/>
    </source>
</evidence>
<feature type="region of interest" description="Disordered" evidence="1">
    <location>
        <begin position="674"/>
        <end position="695"/>
    </location>
</feature>
<feature type="compositionally biased region" description="Low complexity" evidence="1">
    <location>
        <begin position="711"/>
        <end position="732"/>
    </location>
</feature>
<feature type="region of interest" description="Disordered" evidence="1">
    <location>
        <begin position="762"/>
        <end position="782"/>
    </location>
</feature>
<dbReference type="Proteomes" id="UP001589587">
    <property type="component" value="Unassembled WGS sequence"/>
</dbReference>
<dbReference type="EMBL" id="JBHMAS010000090">
    <property type="protein sequence ID" value="MFB9784595.1"/>
    <property type="molecule type" value="Genomic_DNA"/>
</dbReference>
<sequence length="782" mass="82257">MTSTAAHPLDQDVVEGRPEAREYFSVRAAVTHSLRWLLHFAGRLAKAWIPESWLVVIMYASKPISRWLWSRWWSRLLIRAAAGWHALGALLLIFATPAAADPSGGGGASPFFAWMALKDTHGIDAWSYFLSIDKGNASMGGGWRMIWAYIITLEYEIFRFLMATAIWFITYALSFDWIEMILTPIRTIADSVTSITDQFALTPLMLTIAGFSVAVWFVRGRFSTGIYELLMSCVIAAAAVGFLANPLDRVVGNDGLVFAARDAGLEVASGLANGGNTSGNADQQIDTIKSTLVDTFLRQPTQLINFGVVLDAPDNNGKCVKEFDEAYAATPDGPGVMDKVQEKVGDILPGAGAALDLINPDDKPEDRIKDAIAACDGDDGPMKQYADNPGPGQAMGLLFLIFAGTLLMAFAIYLAGRLVLAAGVSIGNAIKSIPGIVVAIAPSMRGQFWRTIANVAMALLQMMFSIVFLVGYVLVVQDLFASDESNLIRTVFFVDIFLIIALLLFRRAIKGLQRMSDSLASILAKRPDAAPTSITRSTPTSGRDIALMAAQGRQIYRGGKATVQGAGKIAKKATTSTKAVGSVAGTATSTAVTGGVAAAVWAGTKAVSGAKKAKKSIDNLSDPATMARSQSSGSRSSTSSPSRGTGTDSAAAAVRSRLSKAAVADKPGIKKAIATAPSGLAPERGQVRSSASKTVAPDGRAFREFTTDSGAPLLLPTTPTRAPKAPKPTAAPARPPAAPVVPAVNIPTGSGSRTAGLIAAAAQAGAGNARTPQPSSLTRRPR</sequence>
<feature type="region of interest" description="Disordered" evidence="1">
    <location>
        <begin position="709"/>
        <end position="745"/>
    </location>
</feature>
<feature type="region of interest" description="Disordered" evidence="1">
    <location>
        <begin position="612"/>
        <end position="653"/>
    </location>
</feature>
<comment type="caution">
    <text evidence="3">The sequence shown here is derived from an EMBL/GenBank/DDBJ whole genome shotgun (WGS) entry which is preliminary data.</text>
</comment>